<reference evidence="1 2" key="1">
    <citation type="journal article" date="2020" name="Phytopathology">
        <title>Genome Sequence Resources of Colletotrichum truncatum, C. plurivorum, C. musicola, and C. sojae: Four Species Pathogenic to Soybean (Glycine max).</title>
        <authorList>
            <person name="Rogerio F."/>
            <person name="Boufleur T.R."/>
            <person name="Ciampi-Guillardi M."/>
            <person name="Sukno S.A."/>
            <person name="Thon M.R."/>
            <person name="Massola Junior N.S."/>
            <person name="Baroncelli R."/>
        </authorList>
    </citation>
    <scope>NUCLEOTIDE SEQUENCE [LARGE SCALE GENOMIC DNA]</scope>
    <source>
        <strain evidence="1 2">CMES1059</strain>
    </source>
</reference>
<evidence type="ECO:0000313" key="1">
    <source>
        <dbReference type="EMBL" id="KAL0930369.1"/>
    </source>
</evidence>
<dbReference type="EMBL" id="VUJX02000011">
    <property type="protein sequence ID" value="KAL0930369.1"/>
    <property type="molecule type" value="Genomic_DNA"/>
</dbReference>
<gene>
    <name evidence="1" type="ORF">CTRU02_214444</name>
</gene>
<organism evidence="1 2">
    <name type="scientific">Colletotrichum truncatum</name>
    <name type="common">Anthracnose fungus</name>
    <name type="synonym">Colletotrichum capsici</name>
    <dbReference type="NCBI Taxonomy" id="5467"/>
    <lineage>
        <taxon>Eukaryota</taxon>
        <taxon>Fungi</taxon>
        <taxon>Dikarya</taxon>
        <taxon>Ascomycota</taxon>
        <taxon>Pezizomycotina</taxon>
        <taxon>Sordariomycetes</taxon>
        <taxon>Hypocreomycetidae</taxon>
        <taxon>Glomerellales</taxon>
        <taxon>Glomerellaceae</taxon>
        <taxon>Colletotrichum</taxon>
        <taxon>Colletotrichum truncatum species complex</taxon>
    </lineage>
</organism>
<accession>A0ACC3YER4</accession>
<comment type="caution">
    <text evidence="1">The sequence shown here is derived from an EMBL/GenBank/DDBJ whole genome shotgun (WGS) entry which is preliminary data.</text>
</comment>
<evidence type="ECO:0000313" key="2">
    <source>
        <dbReference type="Proteomes" id="UP000805649"/>
    </source>
</evidence>
<keyword evidence="2" id="KW-1185">Reference proteome</keyword>
<protein>
    <submittedName>
        <fullName evidence="1">Uncharacterized protein</fullName>
    </submittedName>
</protein>
<sequence length="480" mass="53956">MSNTDKLAIPASLTIRKLDHNFNNAEGNILFFDQIELLTMSNPLWREFIGNRMALERRYGALLQKYEEAFSNYFRGYFPMDYRSTGHDAMLPDSIVKLVLTLAEHSLSATSTSSDSASSDTKSIFEELGWEDVQAKNPCWALLSDTYAAAVEPPLGGSVKSGPRFFSSRKHHGNNPIVLHVDGVSDHELKNQLIEAKEKGCIGVMVEIIENNYSGRVLSIEILRRLAALCAEENLLLAVDETLTAIRCGSPFSFQREEYFDLPSPDIVFFGRSIGVQGTAIAFDGQFLNRFGILEGSRQRAIRKWQSQFHKPLPTAELVQAISTLKILIQRNFTMLSRIIGQAIRTFILEQVAKKGQDFQSQDILGGLESLIFVRKDIAGEFLVMGAKTGQPWVPWVKWLPRLESDMSRSEVLEEVIGCSSEQAREDLSKLLLQKGAKPSWCFWCGNPTTSKKDDWCQRCCIGVCDQEVCGRHLSHHTHV</sequence>
<proteinExistence type="predicted"/>
<dbReference type="Proteomes" id="UP000805649">
    <property type="component" value="Unassembled WGS sequence"/>
</dbReference>
<name>A0ACC3YER4_COLTU</name>